<keyword evidence="3 8" id="KW-0548">Nucleotidyltransferase</keyword>
<evidence type="ECO:0000256" key="2">
    <source>
        <dbReference type="ARBA" id="ARBA00022679"/>
    </source>
</evidence>
<comment type="catalytic activity">
    <reaction evidence="6">
        <text>DNA(n) + a 2'-deoxyribonucleoside 5'-triphosphate = DNA(n+1) + diphosphate</text>
        <dbReference type="Rhea" id="RHEA:22508"/>
        <dbReference type="Rhea" id="RHEA-COMP:17339"/>
        <dbReference type="Rhea" id="RHEA-COMP:17340"/>
        <dbReference type="ChEBI" id="CHEBI:33019"/>
        <dbReference type="ChEBI" id="CHEBI:61560"/>
        <dbReference type="ChEBI" id="CHEBI:173112"/>
        <dbReference type="EC" id="2.7.7.7"/>
    </reaction>
</comment>
<evidence type="ECO:0000256" key="6">
    <source>
        <dbReference type="ARBA" id="ARBA00049244"/>
    </source>
</evidence>
<keyword evidence="4" id="KW-0235">DNA replication</keyword>
<dbReference type="GO" id="GO:0006260">
    <property type="term" value="P:DNA replication"/>
    <property type="evidence" value="ECO:0007669"/>
    <property type="project" value="UniProtKB-KW"/>
</dbReference>
<dbReference type="EMBL" id="JAMWYS010000053">
    <property type="protein sequence ID" value="MCO4294305.1"/>
    <property type="molecule type" value="Genomic_DNA"/>
</dbReference>
<keyword evidence="9" id="KW-1185">Reference proteome</keyword>
<dbReference type="InterPro" id="IPR016195">
    <property type="entry name" value="Pol/histidinol_Pase-like"/>
</dbReference>
<accession>A0A9X2F546</accession>
<dbReference type="Pfam" id="PF02811">
    <property type="entry name" value="PHP"/>
    <property type="match status" value="1"/>
</dbReference>
<keyword evidence="2 8" id="KW-0808">Transferase</keyword>
<dbReference type="Proteomes" id="UP001155182">
    <property type="component" value="Unassembled WGS sequence"/>
</dbReference>
<dbReference type="RefSeq" id="WP_252589333.1">
    <property type="nucleotide sequence ID" value="NZ_JAMWYS010000053.1"/>
</dbReference>
<dbReference type="Gene3D" id="3.20.20.140">
    <property type="entry name" value="Metal-dependent hydrolases"/>
    <property type="match status" value="1"/>
</dbReference>
<dbReference type="InterPro" id="IPR004805">
    <property type="entry name" value="DnaE2/DnaE/PolC"/>
</dbReference>
<evidence type="ECO:0000313" key="9">
    <source>
        <dbReference type="Proteomes" id="UP001155182"/>
    </source>
</evidence>
<dbReference type="Pfam" id="PF07733">
    <property type="entry name" value="DNA_pol3_alpha"/>
    <property type="match status" value="1"/>
</dbReference>
<evidence type="ECO:0000256" key="4">
    <source>
        <dbReference type="ARBA" id="ARBA00022705"/>
    </source>
</evidence>
<comment type="caution">
    <text evidence="8">The sequence shown here is derived from an EMBL/GenBank/DDBJ whole genome shotgun (WGS) entry which is preliminary data.</text>
</comment>
<evidence type="ECO:0000256" key="3">
    <source>
        <dbReference type="ARBA" id="ARBA00022695"/>
    </source>
</evidence>
<dbReference type="Pfam" id="PF14579">
    <property type="entry name" value="HHH_6"/>
    <property type="match status" value="1"/>
</dbReference>
<dbReference type="InterPro" id="IPR029460">
    <property type="entry name" value="DNAPol_HHH"/>
</dbReference>
<dbReference type="SUPFAM" id="SSF89550">
    <property type="entry name" value="PHP domain-like"/>
    <property type="match status" value="1"/>
</dbReference>
<organism evidence="8 9">
    <name type="scientific">Solitalea agri</name>
    <dbReference type="NCBI Taxonomy" id="2953739"/>
    <lineage>
        <taxon>Bacteria</taxon>
        <taxon>Pseudomonadati</taxon>
        <taxon>Bacteroidota</taxon>
        <taxon>Sphingobacteriia</taxon>
        <taxon>Sphingobacteriales</taxon>
        <taxon>Sphingobacteriaceae</taxon>
        <taxon>Solitalea</taxon>
    </lineage>
</organism>
<dbReference type="InterPro" id="IPR011708">
    <property type="entry name" value="DNA_pol3_alpha_NTPase_dom"/>
</dbReference>
<feature type="domain" description="Polymerase/histidinol phosphatase N-terminal" evidence="7">
    <location>
        <begin position="1"/>
        <end position="68"/>
    </location>
</feature>
<dbReference type="Gene3D" id="1.10.150.870">
    <property type="match status" value="1"/>
</dbReference>
<dbReference type="PANTHER" id="PTHR32294">
    <property type="entry name" value="DNA POLYMERASE III SUBUNIT ALPHA"/>
    <property type="match status" value="1"/>
</dbReference>
<protein>
    <recommendedName>
        <fullName evidence="1">DNA-directed DNA polymerase</fullName>
        <ecNumber evidence="1">2.7.7.7</ecNumber>
    </recommendedName>
</protein>
<proteinExistence type="predicted"/>
<keyword evidence="5" id="KW-0239">DNA-directed DNA polymerase</keyword>
<dbReference type="EC" id="2.7.7.7" evidence="1"/>
<gene>
    <name evidence="8" type="primary">dnaE</name>
    <name evidence="8" type="ORF">NF867_15695</name>
</gene>
<dbReference type="GO" id="GO:0008408">
    <property type="term" value="F:3'-5' exonuclease activity"/>
    <property type="evidence" value="ECO:0007669"/>
    <property type="project" value="InterPro"/>
</dbReference>
<dbReference type="AlphaFoldDB" id="A0A9X2F546"/>
<dbReference type="InterPro" id="IPR004013">
    <property type="entry name" value="PHP_dom"/>
</dbReference>
<dbReference type="InterPro" id="IPR003141">
    <property type="entry name" value="Pol/His_phosphatase_N"/>
</dbReference>
<dbReference type="NCBIfam" id="TIGR00594">
    <property type="entry name" value="polc"/>
    <property type="match status" value="1"/>
</dbReference>
<dbReference type="GO" id="GO:0003887">
    <property type="term" value="F:DNA-directed DNA polymerase activity"/>
    <property type="evidence" value="ECO:0007669"/>
    <property type="project" value="UniProtKB-KW"/>
</dbReference>
<dbReference type="SMART" id="SM00481">
    <property type="entry name" value="POLIIIAc"/>
    <property type="match status" value="1"/>
</dbReference>
<dbReference type="Pfam" id="PF17657">
    <property type="entry name" value="DNA_pol3_finger"/>
    <property type="match status" value="1"/>
</dbReference>
<evidence type="ECO:0000313" key="8">
    <source>
        <dbReference type="EMBL" id="MCO4294305.1"/>
    </source>
</evidence>
<evidence type="ECO:0000256" key="5">
    <source>
        <dbReference type="ARBA" id="ARBA00022932"/>
    </source>
</evidence>
<evidence type="ECO:0000259" key="7">
    <source>
        <dbReference type="SMART" id="SM00481"/>
    </source>
</evidence>
<evidence type="ECO:0000256" key="1">
    <source>
        <dbReference type="ARBA" id="ARBA00012417"/>
    </source>
</evidence>
<reference evidence="8" key="1">
    <citation type="submission" date="2022-06" db="EMBL/GenBank/DDBJ databases">
        <title>Solitalea sp. MAHUQ-68 isolated from rhizospheric soil.</title>
        <authorList>
            <person name="Huq M.A."/>
        </authorList>
    </citation>
    <scope>NUCLEOTIDE SEQUENCE</scope>
    <source>
        <strain evidence="8">MAHUQ-68</strain>
    </source>
</reference>
<name>A0A9X2F546_9SPHI</name>
<sequence>MYLNCHSWYSLRYGTLAIERLIELAKANHVECLTLTDINNSTGSWEFVKECTEAAIKPLVGIEFRREGQLLYIGIARNNEGFRELNEFLTRYNLSKTALPDQPDEFANVYVVYPFNSQLEHSLKDNEFIGVRSTELNRLFGRPLQYLRDKLVVLHPVTFENKQGRFLHAHLRAIDFNTLFSKLQKEDVALEGEYMLPVNELRKQFEAYPFILENTKKLMDSCAVEFDLKESKNKKLFTESAYQDKELLRKHAYEGMQYRYGNNNQQAKDRIEKELTIINNQGFAAYFLITHDMISYTRSRGFYHVGRGSGANSIVAYCMQITDVDPLDLDLYFERFLNPKRSVPPDFDIDYSWNQRDAVHEYLFTKYGKEHTALLGTMSTFQRSASIRELGKVYGLPKEEIDEFADFPQKVWNRNDLTKKIKRLADAMHNMPNQRSIHAGGVLISEKPLTYYTALDLPPKGLPTVQWDMYAAETINFEKYDILSQRGIGHIKEAVDIVRQNRGINIDIHDIPKLKNDPVVRQQLKTGDSIGCFYIESPAMRGLLKKLHCDDYLTLVAASSIIRPGVAKSGMMRQYIQRYHHPEKIEYLHPVMKEQLEETYGVMVYQEDVLKVCHHYAGLNLADADVLRRAMSGKYRSKAEFERIVQRFFEGSKELNRPEAITNEVWRQVESFAGYSFSKAHSASYAVESFQSLYLKTYYPKEFMVAVINNFGGFYRTWVYVHEALKAGCVILNPCVNESNLYTCIKGADVYLGFIHIANLESSFSSTIINERQTGGPYLDLEDFVHRTQITIEQVLLLIRLNAFRFTGKTKKELLWEVYNYLGHQKVKKEEVKLFNPPAKKYNLPELEHSILEDAFDEIELLGFPVSVDHFTMLQTRYRGDVFTKDLVQHVGRTVKMVGNFVAYKPVKTVKGEMMYFGTFFDVNGDFFDTTHFPNTTPEMPFRGGGCYLILGKVVEEFGFPSLEIEKFAKLPTVKDPRY</sequence>
<dbReference type="InterPro" id="IPR040982">
    <property type="entry name" value="DNA_pol3_finger"/>
</dbReference>